<dbReference type="EMBL" id="MHOD01000010">
    <property type="protein sequence ID" value="OGZ58333.1"/>
    <property type="molecule type" value="Genomic_DNA"/>
</dbReference>
<dbReference type="STRING" id="1802158.A2827_03815"/>
<proteinExistence type="predicted"/>
<accession>A0A1G2H783</accession>
<reference evidence="1 2" key="1">
    <citation type="journal article" date="2016" name="Nat. Commun.">
        <title>Thousands of microbial genomes shed light on interconnected biogeochemical processes in an aquifer system.</title>
        <authorList>
            <person name="Anantharaman K."/>
            <person name="Brown C.T."/>
            <person name="Hug L.A."/>
            <person name="Sharon I."/>
            <person name="Castelle C.J."/>
            <person name="Probst A.J."/>
            <person name="Thomas B.C."/>
            <person name="Singh A."/>
            <person name="Wilkins M.J."/>
            <person name="Karaoz U."/>
            <person name="Brodie E.L."/>
            <person name="Williams K.H."/>
            <person name="Hubbard S.S."/>
            <person name="Banfield J.F."/>
        </authorList>
    </citation>
    <scope>NUCLEOTIDE SEQUENCE [LARGE SCALE GENOMIC DNA]</scope>
</reference>
<name>A0A1G2H783_9BACT</name>
<evidence type="ECO:0000313" key="2">
    <source>
        <dbReference type="Proteomes" id="UP000177932"/>
    </source>
</evidence>
<gene>
    <name evidence="1" type="ORF">A2827_03815</name>
</gene>
<organism evidence="1 2">
    <name type="scientific">Candidatus Spechtbacteria bacterium RIFCSPHIGHO2_01_FULL_43_30</name>
    <dbReference type="NCBI Taxonomy" id="1802158"/>
    <lineage>
        <taxon>Bacteria</taxon>
        <taxon>Candidatus Spechtiibacteriota</taxon>
    </lineage>
</organism>
<sequence>MKKSQIFYGSPHREEIEKRLKKFLNEQTDFLSARTINSPRAVGDAIENIITENFKTILGDLVGEYSSSFARRAMADLAFTDNDGFYYVVDVKTHRLDTKFNMPNLTSVERLSRFYEEDVNYFTLLKINYKINGTRAEIAKVTFAPIEFFDWQCLTIGALGWGQIQIANANVVKIVPKNSRKKWMLELCDTMFEFYPKEIGKIGERLDHFKKIRKAWEKRIMHDPLQLDFNRH</sequence>
<dbReference type="AlphaFoldDB" id="A0A1G2H783"/>
<evidence type="ECO:0000313" key="1">
    <source>
        <dbReference type="EMBL" id="OGZ58333.1"/>
    </source>
</evidence>
<dbReference type="Proteomes" id="UP000177932">
    <property type="component" value="Unassembled WGS sequence"/>
</dbReference>
<comment type="caution">
    <text evidence="1">The sequence shown here is derived from an EMBL/GenBank/DDBJ whole genome shotgun (WGS) entry which is preliminary data.</text>
</comment>
<protein>
    <recommendedName>
        <fullName evidence="3">Restriction endonuclease</fullName>
    </recommendedName>
</protein>
<evidence type="ECO:0008006" key="3">
    <source>
        <dbReference type="Google" id="ProtNLM"/>
    </source>
</evidence>